<dbReference type="EMBL" id="QEAO01000004">
    <property type="protein sequence ID" value="TPX36639.1"/>
    <property type="molecule type" value="Genomic_DNA"/>
</dbReference>
<dbReference type="Gene3D" id="1.25.40.10">
    <property type="entry name" value="Tetratricopeptide repeat domain"/>
    <property type="match status" value="2"/>
</dbReference>
<dbReference type="InterPro" id="IPR011990">
    <property type="entry name" value="TPR-like_helical_dom_sf"/>
</dbReference>
<dbReference type="GeneID" id="42002527"/>
<keyword evidence="7" id="KW-1185">Reference proteome</keyword>
<comment type="subunit">
    <text evidence="4">Binds to mitochondrial small subunit 15S rRNA.</text>
</comment>
<dbReference type="RefSeq" id="XP_031026853.1">
    <property type="nucleotide sequence ID" value="XM_031167230.1"/>
</dbReference>
<comment type="caution">
    <text evidence="6">The sequence shown here is derived from an EMBL/GenBank/DDBJ whole genome shotgun (WGS) entry which is preliminary data.</text>
</comment>
<evidence type="ECO:0008006" key="8">
    <source>
        <dbReference type="Google" id="ProtNLM"/>
    </source>
</evidence>
<dbReference type="OrthoDB" id="185373at2759"/>
<comment type="function">
    <text evidence="3">Regulates mitochondrial small subunit maturation by controlling 15S rRNA 5'-end processing. Localizes to the 5' precursor of the 15S rRNA in a position that is subsequently occupied by mS47 in the mature yeast mtSSU. Uses structure and sequence-specific RNA recognition, binding to a single-stranded region of the precursor and specifically recognizing bases -6 to -1. The exchange of Ccm1 for mS47 is coupled to the irreversible removal of precursor rRNA that is accompanied by conformational changes of the mitoribosomal proteins uS5m and mS26. These conformational changes signal completion of 5'-end rRNA processing through protection of the mature 5'-end of the 15S rRNA and stabilization of mS47. The removal of the 5' precursor together with the dissociation of Ccm1 may be catalyzed by the 5'-3' exoribonuclease Pet127. Involved in the specific removal of group I introns in mitochondrial encoded transcripts.</text>
</comment>
<name>A0A507CBV2_9FUNG</name>
<dbReference type="InterPro" id="IPR002885">
    <property type="entry name" value="PPR_rpt"/>
</dbReference>
<evidence type="ECO:0000313" key="6">
    <source>
        <dbReference type="EMBL" id="TPX36639.1"/>
    </source>
</evidence>
<dbReference type="PROSITE" id="PS51375">
    <property type="entry name" value="PPR"/>
    <property type="match status" value="2"/>
</dbReference>
<evidence type="ECO:0000256" key="1">
    <source>
        <dbReference type="ARBA" id="ARBA00006192"/>
    </source>
</evidence>
<comment type="similarity">
    <text evidence="1">Belongs to the CCM1 family.</text>
</comment>
<evidence type="ECO:0000256" key="5">
    <source>
        <dbReference type="PROSITE-ProRule" id="PRU00708"/>
    </source>
</evidence>
<evidence type="ECO:0000256" key="2">
    <source>
        <dbReference type="ARBA" id="ARBA00022737"/>
    </source>
</evidence>
<feature type="repeat" description="PPR" evidence="5">
    <location>
        <begin position="502"/>
        <end position="536"/>
    </location>
</feature>
<dbReference type="Pfam" id="PF13041">
    <property type="entry name" value="PPR_2"/>
    <property type="match status" value="1"/>
</dbReference>
<keyword evidence="2" id="KW-0677">Repeat</keyword>
<dbReference type="PANTHER" id="PTHR47447:SF24">
    <property type="entry name" value="PENTATRICOPEPTIDE REPEAT-CONTAINING PROTEIN"/>
    <property type="match status" value="1"/>
</dbReference>
<dbReference type="STRING" id="1806994.A0A507CBV2"/>
<dbReference type="Pfam" id="PF13812">
    <property type="entry name" value="PPR_3"/>
    <property type="match status" value="1"/>
</dbReference>
<dbReference type="Proteomes" id="UP000319731">
    <property type="component" value="Unassembled WGS sequence"/>
</dbReference>
<protein>
    <recommendedName>
        <fullName evidence="8">Pentacotripeptide-repeat region of PRORP domain-containing protein</fullName>
    </recommendedName>
</protein>
<reference evidence="6 7" key="1">
    <citation type="journal article" date="2019" name="Sci. Rep.">
        <title>Comparative genomics of chytrid fungi reveal insights into the obligate biotrophic and pathogenic lifestyle of Synchytrium endobioticum.</title>
        <authorList>
            <person name="van de Vossenberg B.T.L.H."/>
            <person name="Warris S."/>
            <person name="Nguyen H.D.T."/>
            <person name="van Gent-Pelzer M.P.E."/>
            <person name="Joly D.L."/>
            <person name="van de Geest H.C."/>
            <person name="Bonants P.J.M."/>
            <person name="Smith D.S."/>
            <person name="Levesque C.A."/>
            <person name="van der Lee T.A.J."/>
        </authorList>
    </citation>
    <scope>NUCLEOTIDE SEQUENCE [LARGE SCALE GENOMIC DNA]</scope>
    <source>
        <strain evidence="6 7">JEL517</strain>
    </source>
</reference>
<proteinExistence type="inferred from homology"/>
<gene>
    <name evidence="6" type="ORF">SmJEL517_g01302</name>
</gene>
<evidence type="ECO:0000256" key="4">
    <source>
        <dbReference type="ARBA" id="ARBA00044511"/>
    </source>
</evidence>
<evidence type="ECO:0000313" key="7">
    <source>
        <dbReference type="Proteomes" id="UP000319731"/>
    </source>
</evidence>
<dbReference type="PANTHER" id="PTHR47447">
    <property type="entry name" value="OS03G0856100 PROTEIN"/>
    <property type="match status" value="1"/>
</dbReference>
<feature type="repeat" description="PPR" evidence="5">
    <location>
        <begin position="288"/>
        <end position="322"/>
    </location>
</feature>
<dbReference type="NCBIfam" id="TIGR00756">
    <property type="entry name" value="PPR"/>
    <property type="match status" value="1"/>
</dbReference>
<organism evidence="6 7">
    <name type="scientific">Synchytrium microbalum</name>
    <dbReference type="NCBI Taxonomy" id="1806994"/>
    <lineage>
        <taxon>Eukaryota</taxon>
        <taxon>Fungi</taxon>
        <taxon>Fungi incertae sedis</taxon>
        <taxon>Chytridiomycota</taxon>
        <taxon>Chytridiomycota incertae sedis</taxon>
        <taxon>Chytridiomycetes</taxon>
        <taxon>Synchytriales</taxon>
        <taxon>Synchytriaceae</taxon>
        <taxon>Synchytrium</taxon>
    </lineage>
</organism>
<sequence>MTPKNASALLACSTRYSNSTISVIPTKPQCSRRSAQTRARRILFDNIPRISAIPPPAPSPDANPVFLLRNALALSQPLKAIEYWSQINTSESRMQNLRMLSSDDYAGLLRAITHPEIQKRSEIRRSVMDVIENTGQAGVEENVIVNVERTSELQAEIVRSQGLKDLGEIVKRAVGFGKPLSTPVCKVVFESLAANQRWMAASQLLAQIYKEGDTITPKIAEYMVLTLSAYRKTTTESESLTQLLQAMYTLPPSLSVNKALMDFFADYGRITPVNKYFDDLKKAGIQPDSGCYDALIKTHVVRGQLGDAIHTYAEMRKRGLEATDATYINLINGHSDAKDVAGAVRFFYKKHSVPGYTPSASVCAALVSAYASAGELQKAWRTVKTSMDVQKTRFTTGDFTALAAAHANKHTDMLRDALTWAEISKNKHRKISLTHNLIQSMVDLHSQEGAHGVLRLAADLEKALKMHLTDNIKSCMVSAHAMLGETDKAEQMLEAFKFKPTNRQPYNLLLKAYADAKDPAGIHRVRAVMKQSNVQPDSDTFEALLTGASDNDAVKLIVNQMYQSGWIPGEEHVKSLATIDSKKLLLFA</sequence>
<evidence type="ECO:0000256" key="3">
    <source>
        <dbReference type="ARBA" id="ARBA00044493"/>
    </source>
</evidence>
<accession>A0A507CBV2</accession>
<dbReference type="AlphaFoldDB" id="A0A507CBV2"/>